<reference evidence="2 3" key="1">
    <citation type="submission" date="2007-06" db="EMBL/GenBank/DDBJ databases">
        <authorList>
            <person name="Shimkets L."/>
            <person name="Ferriera S."/>
            <person name="Johnson J."/>
            <person name="Kravitz S."/>
            <person name="Beeson K."/>
            <person name="Sutton G."/>
            <person name="Rogers Y.-H."/>
            <person name="Friedman R."/>
            <person name="Frazier M."/>
            <person name="Venter J.C."/>
        </authorList>
    </citation>
    <scope>NUCLEOTIDE SEQUENCE [LARGE SCALE GENOMIC DNA]</scope>
    <source>
        <strain evidence="2 3">SIR-1</strain>
    </source>
</reference>
<sequence>MKGVARSLLLLLLLLLVAAGALACAEEPPLFGPGLHLQIQVEGAGLVRGELGPDAGGPAVSQVLRPQPEVTRGEGTVALSGRLAPGGVALHVQAEGDPDHWIAQPAGYDFVVSDELLWDVELAFSHAIQTDELTLRLQAADAEGRLGPVETVDFTLLPDLPPAQLYVSLGWDAPVDLDLHVELPDGTIVGAKNYNSLEVPAGQVPPPDVWMEGGFLDFDSNQHCALDMRNRENVMWLVDPPPGTYRVYAHLFGTCEQHVVNFAVAVLRDGELVLERGGTQYEYDAAVHPSSGEAPGLLVAQFEVE</sequence>
<accession>A6GI35</accession>
<evidence type="ECO:0008006" key="4">
    <source>
        <dbReference type="Google" id="ProtNLM"/>
    </source>
</evidence>
<proteinExistence type="predicted"/>
<evidence type="ECO:0000313" key="3">
    <source>
        <dbReference type="Proteomes" id="UP000005801"/>
    </source>
</evidence>
<keyword evidence="1" id="KW-0732">Signal</keyword>
<dbReference type="EMBL" id="ABCS01000129">
    <property type="protein sequence ID" value="EDM74463.1"/>
    <property type="molecule type" value="Genomic_DNA"/>
</dbReference>
<feature type="signal peptide" evidence="1">
    <location>
        <begin position="1"/>
        <end position="23"/>
    </location>
</feature>
<protein>
    <recommendedName>
        <fullName evidence="4">Lipoprotein</fullName>
    </recommendedName>
</protein>
<keyword evidence="3" id="KW-1185">Reference proteome</keyword>
<comment type="caution">
    <text evidence="2">The sequence shown here is derived from an EMBL/GenBank/DDBJ whole genome shotgun (WGS) entry which is preliminary data.</text>
</comment>
<gene>
    <name evidence="2" type="ORF">PPSIR1_08416</name>
</gene>
<dbReference type="Proteomes" id="UP000005801">
    <property type="component" value="Unassembled WGS sequence"/>
</dbReference>
<organism evidence="2 3">
    <name type="scientific">Plesiocystis pacifica SIR-1</name>
    <dbReference type="NCBI Taxonomy" id="391625"/>
    <lineage>
        <taxon>Bacteria</taxon>
        <taxon>Pseudomonadati</taxon>
        <taxon>Myxococcota</taxon>
        <taxon>Polyangia</taxon>
        <taxon>Nannocystales</taxon>
        <taxon>Nannocystaceae</taxon>
        <taxon>Plesiocystis</taxon>
    </lineage>
</organism>
<dbReference type="STRING" id="391625.PPSIR1_08416"/>
<feature type="chain" id="PRO_5002695601" description="Lipoprotein" evidence="1">
    <location>
        <begin position="24"/>
        <end position="305"/>
    </location>
</feature>
<name>A6GI35_9BACT</name>
<evidence type="ECO:0000256" key="1">
    <source>
        <dbReference type="SAM" id="SignalP"/>
    </source>
</evidence>
<dbReference type="PROSITE" id="PS51257">
    <property type="entry name" value="PROKAR_LIPOPROTEIN"/>
    <property type="match status" value="1"/>
</dbReference>
<evidence type="ECO:0000313" key="2">
    <source>
        <dbReference type="EMBL" id="EDM74463.1"/>
    </source>
</evidence>
<dbReference type="AlphaFoldDB" id="A6GI35"/>